<reference evidence="8" key="1">
    <citation type="submission" date="2020-05" db="EMBL/GenBank/DDBJ databases">
        <authorList>
            <person name="Chiriac C."/>
            <person name="Salcher M."/>
            <person name="Ghai R."/>
            <person name="Kavagutti S V."/>
        </authorList>
    </citation>
    <scope>NUCLEOTIDE SEQUENCE</scope>
</reference>
<dbReference type="PANTHER" id="PTHR33620:SF1">
    <property type="entry name" value="UREASE ACCESSORY PROTEIN F"/>
    <property type="match status" value="1"/>
</dbReference>
<name>A0A6J7P849_9ZZZZ</name>
<gene>
    <name evidence="4" type="ORF">UFOPK2656_00817</name>
    <name evidence="5" type="ORF">UFOPK3099_01978</name>
    <name evidence="6" type="ORF">UFOPK3267_02318</name>
    <name evidence="7" type="ORF">UFOPK3651_00400</name>
    <name evidence="8" type="ORF">UFOPK3931_02026</name>
    <name evidence="3" type="ORF">UFOPK4189_00175</name>
</gene>
<dbReference type="Gene3D" id="1.10.4190.10">
    <property type="entry name" value="Urease accessory protein UreF"/>
    <property type="match status" value="1"/>
</dbReference>
<dbReference type="EMBL" id="CAEZYF010000004">
    <property type="protein sequence ID" value="CAB4713366.1"/>
    <property type="molecule type" value="Genomic_DNA"/>
</dbReference>
<evidence type="ECO:0000313" key="3">
    <source>
        <dbReference type="EMBL" id="CAB4362401.1"/>
    </source>
</evidence>
<dbReference type="PIRSF" id="PIRSF009467">
    <property type="entry name" value="Ureas_acces_UreF"/>
    <property type="match status" value="1"/>
</dbReference>
<dbReference type="AlphaFoldDB" id="A0A6J7P849"/>
<dbReference type="InterPro" id="IPR038277">
    <property type="entry name" value="UreF_sf"/>
</dbReference>
<evidence type="ECO:0000256" key="1">
    <source>
        <dbReference type="ARBA" id="ARBA00022988"/>
    </source>
</evidence>
<sequence length="221" mass="23015">MTSAALLLLADSRFPTGAHAHSNGVEAAHARGDLLSLADLSNFIDGRLATIGITEAAFAAAACMPGAVWVDLDRELAARTPSPRLRAVSRTLGRQLLRAAERAWPSLPARELRSLHWEGPMQSVALGATAAAAGLTPADAALCSLHHLVGAVTTAAVRLLGLDPFDVQAIAANRTPLLERLAAEATARALGPADALPANNSLLADILAEHHATWEVRLFAS</sequence>
<dbReference type="EMBL" id="CAFBMT010000002">
    <property type="protein sequence ID" value="CAB4913970.1"/>
    <property type="molecule type" value="Genomic_DNA"/>
</dbReference>
<dbReference type="PANTHER" id="PTHR33620">
    <property type="entry name" value="UREASE ACCESSORY PROTEIN F"/>
    <property type="match status" value="1"/>
</dbReference>
<dbReference type="EMBL" id="CAFBOL010000060">
    <property type="protein sequence ID" value="CAB4999373.1"/>
    <property type="molecule type" value="Genomic_DNA"/>
</dbReference>
<evidence type="ECO:0000313" key="7">
    <source>
        <dbReference type="EMBL" id="CAB4913970.1"/>
    </source>
</evidence>
<organism evidence="8">
    <name type="scientific">freshwater metagenome</name>
    <dbReference type="NCBI Taxonomy" id="449393"/>
    <lineage>
        <taxon>unclassified sequences</taxon>
        <taxon>metagenomes</taxon>
        <taxon>ecological metagenomes</taxon>
    </lineage>
</organism>
<evidence type="ECO:0000256" key="2">
    <source>
        <dbReference type="ARBA" id="ARBA00023186"/>
    </source>
</evidence>
<dbReference type="EMBL" id="CAFAAV010000170">
    <property type="protein sequence ID" value="CAB4829904.1"/>
    <property type="molecule type" value="Genomic_DNA"/>
</dbReference>
<evidence type="ECO:0000313" key="5">
    <source>
        <dbReference type="EMBL" id="CAB4829904.1"/>
    </source>
</evidence>
<evidence type="ECO:0000313" key="6">
    <source>
        <dbReference type="EMBL" id="CAB4852798.1"/>
    </source>
</evidence>
<protein>
    <submittedName>
        <fullName evidence="8">Unannotated protein</fullName>
    </submittedName>
</protein>
<dbReference type="InterPro" id="IPR002639">
    <property type="entry name" value="UreF"/>
</dbReference>
<accession>A0A6J7P849</accession>
<dbReference type="EMBL" id="CAESGF010000001">
    <property type="protein sequence ID" value="CAB4362401.1"/>
    <property type="molecule type" value="Genomic_DNA"/>
</dbReference>
<dbReference type="GO" id="GO:0016151">
    <property type="term" value="F:nickel cation binding"/>
    <property type="evidence" value="ECO:0007669"/>
    <property type="project" value="InterPro"/>
</dbReference>
<dbReference type="EMBL" id="CAFBIY010000157">
    <property type="protein sequence ID" value="CAB4852798.1"/>
    <property type="molecule type" value="Genomic_DNA"/>
</dbReference>
<proteinExistence type="predicted"/>
<dbReference type="Pfam" id="PF01730">
    <property type="entry name" value="UreF"/>
    <property type="match status" value="1"/>
</dbReference>
<keyword evidence="1" id="KW-0996">Nickel insertion</keyword>
<evidence type="ECO:0000313" key="8">
    <source>
        <dbReference type="EMBL" id="CAB4999373.1"/>
    </source>
</evidence>
<evidence type="ECO:0000313" key="4">
    <source>
        <dbReference type="EMBL" id="CAB4713366.1"/>
    </source>
</evidence>
<keyword evidence="2" id="KW-0143">Chaperone</keyword>